<evidence type="ECO:0000256" key="1">
    <source>
        <dbReference type="SAM" id="MobiDB-lite"/>
    </source>
</evidence>
<reference evidence="2 3" key="1">
    <citation type="journal article" date="2013" name="Genome Announc.">
        <title>Complete genome sequence of Myxococcus stipitatus strain DSM 14675, a fruiting myxobacterium.</title>
        <authorList>
            <person name="Huntley S."/>
            <person name="Kneip S."/>
            <person name="Treuner-Lange A."/>
            <person name="Sogaard-Andersen L."/>
        </authorList>
    </citation>
    <scope>NUCLEOTIDE SEQUENCE [LARGE SCALE GENOMIC DNA]</scope>
    <source>
        <strain evidence="3">DSM 14675 / JCM 12634 / Mx s8</strain>
    </source>
</reference>
<gene>
    <name evidence="2" type="ordered locus">MYSTI_04159</name>
</gene>
<keyword evidence="3" id="KW-1185">Reference proteome</keyword>
<organism evidence="2 3">
    <name type="scientific">Myxococcus stipitatus (strain DSM 14675 / JCM 12634 / Mx s8)</name>
    <dbReference type="NCBI Taxonomy" id="1278073"/>
    <lineage>
        <taxon>Bacteria</taxon>
        <taxon>Pseudomonadati</taxon>
        <taxon>Myxococcota</taxon>
        <taxon>Myxococcia</taxon>
        <taxon>Myxococcales</taxon>
        <taxon>Cystobacterineae</taxon>
        <taxon>Myxococcaceae</taxon>
        <taxon>Myxococcus</taxon>
    </lineage>
</organism>
<sequence length="137" mass="14229">MKTTLIVASVASAVLGYGLSLAVESRRARSSRDAAAQPPPPVTPAPPATPAAPRSQALGLPPPRPTPTTKPQAAPYLPPDPYAPLSLVASEGPRTPPAQVHYFAEREDCGCGKSSAATPPRSTQAETLWAGPEWSDR</sequence>
<dbReference type="HOGENOM" id="CLU_1863021_0_0_7"/>
<dbReference type="KEGG" id="msd:MYSTI_04159"/>
<protein>
    <submittedName>
        <fullName evidence="2">Uncharacterized protein</fullName>
    </submittedName>
</protein>
<accession>L7UGA9</accession>
<proteinExistence type="predicted"/>
<feature type="compositionally biased region" description="Polar residues" evidence="1">
    <location>
        <begin position="115"/>
        <end position="126"/>
    </location>
</feature>
<dbReference type="AlphaFoldDB" id="L7UGA9"/>
<dbReference type="EMBL" id="CP004025">
    <property type="protein sequence ID" value="AGC45459.1"/>
    <property type="molecule type" value="Genomic_DNA"/>
</dbReference>
<dbReference type="PATRIC" id="fig|1278073.3.peg.4231"/>
<dbReference type="RefSeq" id="WP_015349719.1">
    <property type="nucleotide sequence ID" value="NC_020126.1"/>
</dbReference>
<name>L7UGA9_MYXSD</name>
<evidence type="ECO:0000313" key="3">
    <source>
        <dbReference type="Proteomes" id="UP000011131"/>
    </source>
</evidence>
<feature type="compositionally biased region" description="Pro residues" evidence="1">
    <location>
        <begin position="37"/>
        <end position="50"/>
    </location>
</feature>
<dbReference type="STRING" id="1278073.MYSTI_04159"/>
<feature type="region of interest" description="Disordered" evidence="1">
    <location>
        <begin position="24"/>
        <end position="137"/>
    </location>
</feature>
<evidence type="ECO:0000313" key="2">
    <source>
        <dbReference type="EMBL" id="AGC45459.1"/>
    </source>
</evidence>
<dbReference type="Proteomes" id="UP000011131">
    <property type="component" value="Chromosome"/>
</dbReference>